<dbReference type="CDD" id="cd00093">
    <property type="entry name" value="HTH_XRE"/>
    <property type="match status" value="1"/>
</dbReference>
<dbReference type="InterPro" id="IPR010982">
    <property type="entry name" value="Lambda_DNA-bd_dom_sf"/>
</dbReference>
<dbReference type="SUPFAM" id="SSF47413">
    <property type="entry name" value="lambda repressor-like DNA-binding domains"/>
    <property type="match status" value="1"/>
</dbReference>
<comment type="caution">
    <text evidence="2">The sequence shown here is derived from an EMBL/GenBank/DDBJ whole genome shotgun (WGS) entry which is preliminary data.</text>
</comment>
<dbReference type="Gene3D" id="1.10.260.40">
    <property type="entry name" value="lambda repressor-like DNA-binding domains"/>
    <property type="match status" value="1"/>
</dbReference>
<accession>A0ABR5ZY48</accession>
<evidence type="ECO:0000259" key="1">
    <source>
        <dbReference type="PROSITE" id="PS50943"/>
    </source>
</evidence>
<proteinExistence type="predicted"/>
<reference evidence="2 3" key="1">
    <citation type="submission" date="2020-07" db="EMBL/GenBank/DDBJ databases">
        <title>Draft Genome Sequences of Lactobacillales Isolated from the International Space Station.</title>
        <authorList>
            <person name="Bharadwaj A.R."/>
            <person name="Singh N.K."/>
            <person name="Wood J.M."/>
            <person name="Debieu M."/>
            <person name="O'Hara N.B."/>
            <person name="Karouia F."/>
            <person name="Mason C.E."/>
            <person name="Venkateswaran K."/>
        </authorList>
    </citation>
    <scope>NUCLEOTIDE SEQUENCE [LARGE SCALE GENOMIC DNA]</scope>
    <source>
        <strain evidence="2 3">151250015-1-258-55</strain>
    </source>
</reference>
<organism evidence="2 3">
    <name type="scientific">Aerococcus urinaeequi</name>
    <dbReference type="NCBI Taxonomy" id="51665"/>
    <lineage>
        <taxon>Bacteria</taxon>
        <taxon>Bacillati</taxon>
        <taxon>Bacillota</taxon>
        <taxon>Bacilli</taxon>
        <taxon>Lactobacillales</taxon>
        <taxon>Aerococcaceae</taxon>
        <taxon>Aerococcus</taxon>
    </lineage>
</organism>
<evidence type="ECO:0000313" key="2">
    <source>
        <dbReference type="EMBL" id="MBA5746659.1"/>
    </source>
</evidence>
<protein>
    <submittedName>
        <fullName evidence="2">Helix-turn-helix domain-containing protein</fullName>
    </submittedName>
</protein>
<feature type="domain" description="HTH cro/C1-type" evidence="1">
    <location>
        <begin position="15"/>
        <end position="57"/>
    </location>
</feature>
<dbReference type="Proteomes" id="UP000540056">
    <property type="component" value="Unassembled WGS sequence"/>
</dbReference>
<evidence type="ECO:0000313" key="3">
    <source>
        <dbReference type="Proteomes" id="UP000540056"/>
    </source>
</evidence>
<name>A0ABR5ZY48_9LACT</name>
<dbReference type="Pfam" id="PF01381">
    <property type="entry name" value="HTH_3"/>
    <property type="match status" value="1"/>
</dbReference>
<gene>
    <name evidence="2" type="ORF">H3232_05580</name>
</gene>
<sequence>MIVNKLIHQSSDVNSIAELERKLDISNGTISKWDKSKPGTQHLIKVADYFNVSTDYLLGRTEIKTPHWALNEKDEKDIAEEVEKIISGLDDGSGAEINFYGEPMSEEQKALFMNSLEMALRMAKEEAKRKYTPKKYRD</sequence>
<dbReference type="InterPro" id="IPR001387">
    <property type="entry name" value="Cro/C1-type_HTH"/>
</dbReference>
<dbReference type="EMBL" id="JACGAN010000008">
    <property type="protein sequence ID" value="MBA5746659.1"/>
    <property type="molecule type" value="Genomic_DNA"/>
</dbReference>
<dbReference type="PROSITE" id="PS50943">
    <property type="entry name" value="HTH_CROC1"/>
    <property type="match status" value="1"/>
</dbReference>
<dbReference type="SMART" id="SM00530">
    <property type="entry name" value="HTH_XRE"/>
    <property type="match status" value="1"/>
</dbReference>
<keyword evidence="3" id="KW-1185">Reference proteome</keyword>